<gene>
    <name evidence="1" type="ORF">CDAR_186121</name>
</gene>
<accession>A0AAV4WE05</accession>
<organism evidence="1 2">
    <name type="scientific">Caerostris darwini</name>
    <dbReference type="NCBI Taxonomy" id="1538125"/>
    <lineage>
        <taxon>Eukaryota</taxon>
        <taxon>Metazoa</taxon>
        <taxon>Ecdysozoa</taxon>
        <taxon>Arthropoda</taxon>
        <taxon>Chelicerata</taxon>
        <taxon>Arachnida</taxon>
        <taxon>Araneae</taxon>
        <taxon>Araneomorphae</taxon>
        <taxon>Entelegynae</taxon>
        <taxon>Araneoidea</taxon>
        <taxon>Araneidae</taxon>
        <taxon>Caerostris</taxon>
    </lineage>
</organism>
<evidence type="ECO:0000313" key="2">
    <source>
        <dbReference type="Proteomes" id="UP001054837"/>
    </source>
</evidence>
<comment type="caution">
    <text evidence="1">The sequence shown here is derived from an EMBL/GenBank/DDBJ whole genome shotgun (WGS) entry which is preliminary data.</text>
</comment>
<evidence type="ECO:0000313" key="1">
    <source>
        <dbReference type="EMBL" id="GIY80084.1"/>
    </source>
</evidence>
<protein>
    <submittedName>
        <fullName evidence="1">Uncharacterized protein</fullName>
    </submittedName>
</protein>
<dbReference type="EMBL" id="BPLQ01014476">
    <property type="protein sequence ID" value="GIY80084.1"/>
    <property type="molecule type" value="Genomic_DNA"/>
</dbReference>
<dbReference type="AlphaFoldDB" id="A0AAV4WE05"/>
<keyword evidence="2" id="KW-1185">Reference proteome</keyword>
<sequence>MSWRASAPFKACQTLIIPIQWKFQLLIGLIETLDSPHSPTHETGMECYGWIFIPCDDHAPGFLDFDVTPPTSRAAYYERYCPVSSPPSQPTDDPVRIHSKRFISPAYFHDFLKQPFRNNANAFIASLALSSQQIMEEQNIEQGQLKLHFKV</sequence>
<name>A0AAV4WE05_9ARAC</name>
<proteinExistence type="predicted"/>
<dbReference type="Proteomes" id="UP001054837">
    <property type="component" value="Unassembled WGS sequence"/>
</dbReference>
<reference evidence="1 2" key="1">
    <citation type="submission" date="2021-06" db="EMBL/GenBank/DDBJ databases">
        <title>Caerostris darwini draft genome.</title>
        <authorList>
            <person name="Kono N."/>
            <person name="Arakawa K."/>
        </authorList>
    </citation>
    <scope>NUCLEOTIDE SEQUENCE [LARGE SCALE GENOMIC DNA]</scope>
</reference>